<dbReference type="AlphaFoldDB" id="A0A1H5VFF9"/>
<dbReference type="RefSeq" id="WP_104001684.1">
    <property type="nucleotide sequence ID" value="NZ_FNVQ01000001.1"/>
</dbReference>
<evidence type="ECO:0008006" key="3">
    <source>
        <dbReference type="Google" id="ProtNLM"/>
    </source>
</evidence>
<keyword evidence="2" id="KW-1185">Reference proteome</keyword>
<accession>A0A1H5VFF9</accession>
<name>A0A1H5VFF9_9GAMM</name>
<reference evidence="1 2" key="1">
    <citation type="submission" date="2016-10" db="EMBL/GenBank/DDBJ databases">
        <authorList>
            <person name="de Groot N.N."/>
        </authorList>
    </citation>
    <scope>NUCLEOTIDE SEQUENCE [LARGE SCALE GENOMIC DNA]</scope>
    <source>
        <strain evidence="1 2">DSM 22012</strain>
    </source>
</reference>
<evidence type="ECO:0000313" key="1">
    <source>
        <dbReference type="EMBL" id="SEF86092.1"/>
    </source>
</evidence>
<protein>
    <recommendedName>
        <fullName evidence="3">Tetratricopeptide repeat-containing protein</fullName>
    </recommendedName>
</protein>
<proteinExistence type="predicted"/>
<dbReference type="EMBL" id="FNVQ01000001">
    <property type="protein sequence ID" value="SEF86092.1"/>
    <property type="molecule type" value="Genomic_DNA"/>
</dbReference>
<gene>
    <name evidence="1" type="ORF">SAMN05444390_101723</name>
</gene>
<dbReference type="Proteomes" id="UP000236745">
    <property type="component" value="Unassembled WGS sequence"/>
</dbReference>
<organism evidence="1 2">
    <name type="scientific">Marinobacterium lutimaris</name>
    <dbReference type="NCBI Taxonomy" id="568106"/>
    <lineage>
        <taxon>Bacteria</taxon>
        <taxon>Pseudomonadati</taxon>
        <taxon>Pseudomonadota</taxon>
        <taxon>Gammaproteobacteria</taxon>
        <taxon>Oceanospirillales</taxon>
        <taxon>Oceanospirillaceae</taxon>
        <taxon>Marinobacterium</taxon>
    </lineage>
</organism>
<sequence>MNWKEAARLGQQAFRDNQYRQAIAHHCKARELALAEFEQLAVQQPDPAVAAVMVCEINLAESFVALEEWSACNACFDSAERFLDDATAVLMDTGLEACLRGAAFLRQERCLLCQTHPQLTQASKASALSSTDLLSLHSRPGPIAEHLKKGLH</sequence>
<evidence type="ECO:0000313" key="2">
    <source>
        <dbReference type="Proteomes" id="UP000236745"/>
    </source>
</evidence>
<dbReference type="OrthoDB" id="9830454at2"/>